<accession>A0A3Q2U7C3</accession>
<dbReference type="Proteomes" id="UP000265000">
    <property type="component" value="Unplaced"/>
</dbReference>
<dbReference type="AlphaFoldDB" id="A0A3Q2U7C3"/>
<proteinExistence type="predicted"/>
<dbReference type="Ensembl" id="ENSFHET00000004296.1">
    <property type="protein sequence ID" value="ENSFHEP00000025810.1"/>
    <property type="gene ID" value="ENSFHEG00000008237.1"/>
</dbReference>
<reference evidence="1" key="2">
    <citation type="submission" date="2025-09" db="UniProtKB">
        <authorList>
            <consortium name="Ensembl"/>
        </authorList>
    </citation>
    <scope>IDENTIFICATION</scope>
</reference>
<evidence type="ECO:0000313" key="2">
    <source>
        <dbReference type="Proteomes" id="UP000265000"/>
    </source>
</evidence>
<reference evidence="1" key="1">
    <citation type="submission" date="2025-08" db="UniProtKB">
        <authorList>
            <consortium name="Ensembl"/>
        </authorList>
    </citation>
    <scope>IDENTIFICATION</scope>
</reference>
<organism evidence="1 2">
    <name type="scientific">Fundulus heteroclitus</name>
    <name type="common">Killifish</name>
    <name type="synonym">Mummichog</name>
    <dbReference type="NCBI Taxonomy" id="8078"/>
    <lineage>
        <taxon>Eukaryota</taxon>
        <taxon>Metazoa</taxon>
        <taxon>Chordata</taxon>
        <taxon>Craniata</taxon>
        <taxon>Vertebrata</taxon>
        <taxon>Euteleostomi</taxon>
        <taxon>Actinopterygii</taxon>
        <taxon>Neopterygii</taxon>
        <taxon>Teleostei</taxon>
        <taxon>Neoteleostei</taxon>
        <taxon>Acanthomorphata</taxon>
        <taxon>Ovalentaria</taxon>
        <taxon>Atherinomorphae</taxon>
        <taxon>Cyprinodontiformes</taxon>
        <taxon>Fundulidae</taxon>
        <taxon>Fundulus</taxon>
    </lineage>
</organism>
<name>A0A3Q2U7C3_FUNHE</name>
<evidence type="ECO:0000313" key="1">
    <source>
        <dbReference type="Ensembl" id="ENSFHEP00000025810.1"/>
    </source>
</evidence>
<sequence>IVCCYTGPIHSDQKKAIVEYVNAALNKSLWLTKALLDFHLYYLCHLTAFVDADFILQALSPQFSDKGSVRHQKEVNIINFLQDFLQNLEDQDSYAISNWLITHVPLIQNKTYKITVNFDHDCTSQFGLHTLCFLIVNACAVAITFPTQHLTTYADFQNNLTQTICGWFDFSRH</sequence>
<dbReference type="GeneTree" id="ENSGT00990000204767"/>
<protein>
    <submittedName>
        <fullName evidence="1">Uncharacterized protein</fullName>
    </submittedName>
</protein>
<keyword evidence="2" id="KW-1185">Reference proteome</keyword>